<evidence type="ECO:0000313" key="2">
    <source>
        <dbReference type="Proteomes" id="UP000241797"/>
    </source>
</evidence>
<dbReference type="Proteomes" id="UP000241797">
    <property type="component" value="Segment"/>
</dbReference>
<evidence type="ECO:0000313" key="1">
    <source>
        <dbReference type="EMBL" id="AVP40314.1"/>
    </source>
</evidence>
<keyword evidence="2" id="KW-1185">Reference proteome</keyword>
<accession>A0A2P1MXK6</accession>
<protein>
    <submittedName>
        <fullName evidence="1">Uncharacterized protein</fullName>
    </submittedName>
</protein>
<sequence length="136" mass="15515">MGKEKFETLKAMYEESLGNNQDILIPSSIYTDEKEKTRNLIRLVKLFDGYNDGKSIGDTVAYVCENKEVIKGIKSNPRNKGLIHLRTSNQVINNHALDGLDLQSIIIDNISYEEYKKISSMYDGICNVFGIFKEEE</sequence>
<organism evidence="1 2">
    <name type="scientific">Staphylococcus phage phiSA_BS1</name>
    <dbReference type="NCBI Taxonomy" id="2126734"/>
    <lineage>
        <taxon>Viruses</taxon>
        <taxon>Duplodnaviria</taxon>
        <taxon>Heunggongvirae</taxon>
        <taxon>Uroviricota</taxon>
        <taxon>Caudoviricetes</taxon>
        <taxon>Herelleviridae</taxon>
        <taxon>Twortvirinae</taxon>
        <taxon>Baoshanvirus</taxon>
        <taxon>Baoshanvirus BS1</taxon>
    </lineage>
</organism>
<dbReference type="EMBL" id="MH078572">
    <property type="protein sequence ID" value="AVP40314.1"/>
    <property type="molecule type" value="Genomic_DNA"/>
</dbReference>
<dbReference type="GeneID" id="54990057"/>
<dbReference type="KEGG" id="vg:54990057"/>
<dbReference type="RefSeq" id="YP_009799568.1">
    <property type="nucleotide sequence ID" value="NC_047945.1"/>
</dbReference>
<reference evidence="1 2" key="1">
    <citation type="submission" date="2018-03" db="EMBL/GenBank/DDBJ databases">
        <title>Isolation, the biological characteristics and genomics of two new strains of lysate Staphylococcus aureus phage.</title>
        <authorList>
            <person name="Jin X."/>
            <person name="Zhang C."/>
        </authorList>
    </citation>
    <scope>NUCLEOTIDE SEQUENCE [LARGE SCALE GENOMIC DNA]</scope>
</reference>
<name>A0A2P1MXK6_9CAUD</name>
<proteinExistence type="predicted"/>